<organism evidence="1">
    <name type="scientific">marine sediment metagenome</name>
    <dbReference type="NCBI Taxonomy" id="412755"/>
    <lineage>
        <taxon>unclassified sequences</taxon>
        <taxon>metagenomes</taxon>
        <taxon>ecological metagenomes</taxon>
    </lineage>
</organism>
<accession>A0A0F9ECE6</accession>
<dbReference type="EMBL" id="LAZR01028016">
    <property type="protein sequence ID" value="KKL63886.1"/>
    <property type="molecule type" value="Genomic_DNA"/>
</dbReference>
<gene>
    <name evidence="1" type="ORF">LCGC14_2170640</name>
</gene>
<sequence length="48" mass="5710">LKQSGIFLTFWQEERGLLHLIQNRNQGKNLFSYVLDLNFAFKINQQVV</sequence>
<evidence type="ECO:0000313" key="1">
    <source>
        <dbReference type="EMBL" id="KKL63886.1"/>
    </source>
</evidence>
<name>A0A0F9ECE6_9ZZZZ</name>
<proteinExistence type="predicted"/>
<reference evidence="1" key="1">
    <citation type="journal article" date="2015" name="Nature">
        <title>Complex archaea that bridge the gap between prokaryotes and eukaryotes.</title>
        <authorList>
            <person name="Spang A."/>
            <person name="Saw J.H."/>
            <person name="Jorgensen S.L."/>
            <person name="Zaremba-Niedzwiedzka K."/>
            <person name="Martijn J."/>
            <person name="Lind A.E."/>
            <person name="van Eijk R."/>
            <person name="Schleper C."/>
            <person name="Guy L."/>
            <person name="Ettema T.J."/>
        </authorList>
    </citation>
    <scope>NUCLEOTIDE SEQUENCE</scope>
</reference>
<dbReference type="AlphaFoldDB" id="A0A0F9ECE6"/>
<comment type="caution">
    <text evidence="1">The sequence shown here is derived from an EMBL/GenBank/DDBJ whole genome shotgun (WGS) entry which is preliminary data.</text>
</comment>
<protein>
    <submittedName>
        <fullName evidence="1">Uncharacterized protein</fullName>
    </submittedName>
</protein>
<feature type="non-terminal residue" evidence="1">
    <location>
        <position position="1"/>
    </location>
</feature>